<dbReference type="SMART" id="SM00834">
    <property type="entry name" value="CxxC_CXXC_SSSS"/>
    <property type="match status" value="1"/>
</dbReference>
<name>A0A2M9ZJW1_9LEPT</name>
<evidence type="ECO:0000313" key="3">
    <source>
        <dbReference type="EMBL" id="PJZ69262.1"/>
    </source>
</evidence>
<feature type="region of interest" description="Disordered" evidence="1">
    <location>
        <begin position="61"/>
        <end position="97"/>
    </location>
</feature>
<evidence type="ECO:0000256" key="1">
    <source>
        <dbReference type="SAM" id="MobiDB-lite"/>
    </source>
</evidence>
<proteinExistence type="predicted"/>
<accession>A0A2M9ZJW1</accession>
<dbReference type="PANTHER" id="PTHR34404">
    <property type="entry name" value="REGULATORY PROTEIN, FMDB FAMILY"/>
    <property type="match status" value="1"/>
</dbReference>
<dbReference type="Proteomes" id="UP000231990">
    <property type="component" value="Unassembled WGS sequence"/>
</dbReference>
<evidence type="ECO:0000313" key="5">
    <source>
        <dbReference type="Proteomes" id="UP000231962"/>
    </source>
</evidence>
<dbReference type="InterPro" id="IPR013429">
    <property type="entry name" value="Regulatory_FmdB_Zinc_ribbon"/>
</dbReference>
<dbReference type="EMBL" id="NPDY01000011">
    <property type="protein sequence ID" value="PJZ69262.1"/>
    <property type="molecule type" value="Genomic_DNA"/>
</dbReference>
<keyword evidence="5" id="KW-1185">Reference proteome</keyword>
<reference evidence="5 6" key="1">
    <citation type="submission" date="2017-07" db="EMBL/GenBank/DDBJ databases">
        <title>Leptospira spp. isolated from tropical soils.</title>
        <authorList>
            <person name="Thibeaux R."/>
            <person name="Iraola G."/>
            <person name="Ferres I."/>
            <person name="Bierque E."/>
            <person name="Girault D."/>
            <person name="Soupe-Gilbert M.-E."/>
            <person name="Picardeau M."/>
            <person name="Goarant C."/>
        </authorList>
    </citation>
    <scope>NUCLEOTIDE SEQUENCE [LARGE SCALE GENOMIC DNA]</scope>
    <source>
        <strain evidence="4 6">FH1-B-B1</strain>
        <strain evidence="3 5">FH1-B-C1</strain>
    </source>
</reference>
<comment type="caution">
    <text evidence="4">The sequence shown here is derived from an EMBL/GenBank/DDBJ whole genome shotgun (WGS) entry which is preliminary data.</text>
</comment>
<dbReference type="EMBL" id="NPDZ01000010">
    <property type="protein sequence ID" value="PJZ72356.1"/>
    <property type="molecule type" value="Genomic_DNA"/>
</dbReference>
<feature type="domain" description="Putative regulatory protein FmdB zinc ribbon" evidence="2">
    <location>
        <begin position="1"/>
        <end position="42"/>
    </location>
</feature>
<dbReference type="RefSeq" id="WP_100714315.1">
    <property type="nucleotide sequence ID" value="NZ_NPDY01000011.1"/>
</dbReference>
<dbReference type="PANTHER" id="PTHR34404:SF2">
    <property type="entry name" value="CONSERVED SERINE RICH PROTEIN"/>
    <property type="match status" value="1"/>
</dbReference>
<evidence type="ECO:0000259" key="2">
    <source>
        <dbReference type="SMART" id="SM00834"/>
    </source>
</evidence>
<dbReference type="Pfam" id="PF09723">
    <property type="entry name" value="Zn_ribbon_8"/>
    <property type="match status" value="1"/>
</dbReference>
<organism evidence="4 6">
    <name type="scientific">Leptospira perolatii</name>
    <dbReference type="NCBI Taxonomy" id="2023191"/>
    <lineage>
        <taxon>Bacteria</taxon>
        <taxon>Pseudomonadati</taxon>
        <taxon>Spirochaetota</taxon>
        <taxon>Spirochaetia</taxon>
        <taxon>Leptospirales</taxon>
        <taxon>Leptospiraceae</taxon>
        <taxon>Leptospira</taxon>
    </lineage>
</organism>
<dbReference type="OrthoDB" id="9813321at2"/>
<feature type="compositionally biased region" description="Low complexity" evidence="1">
    <location>
        <begin position="72"/>
        <end position="97"/>
    </location>
</feature>
<evidence type="ECO:0000313" key="6">
    <source>
        <dbReference type="Proteomes" id="UP000231990"/>
    </source>
</evidence>
<sequence>MPTYDYKCKTCNQVFEHIQSMKDDPLEECLCGKAGKVERMISFGGGIIFKGSGFYVTDYKSNSSDGSSTQKNTNSTETSSGNSSNSSGSSSNNSAQS</sequence>
<dbReference type="AlphaFoldDB" id="A0A2M9ZJW1"/>
<feature type="compositionally biased region" description="Polar residues" evidence="1">
    <location>
        <begin position="61"/>
        <end position="71"/>
    </location>
</feature>
<dbReference type="NCBIfam" id="TIGR02605">
    <property type="entry name" value="CxxC_CxxC_SSSS"/>
    <property type="match status" value="1"/>
</dbReference>
<dbReference type="Proteomes" id="UP000231962">
    <property type="component" value="Unassembled WGS sequence"/>
</dbReference>
<gene>
    <name evidence="3" type="ORF">CH360_12150</name>
    <name evidence="4" type="ORF">CH373_14470</name>
</gene>
<evidence type="ECO:0000313" key="4">
    <source>
        <dbReference type="EMBL" id="PJZ72356.1"/>
    </source>
</evidence>
<protein>
    <submittedName>
        <fullName evidence="4">FmdB family transcriptional regulator</fullName>
    </submittedName>
</protein>